<protein>
    <submittedName>
        <fullName evidence="1">Uncharacterized protein</fullName>
    </submittedName>
</protein>
<evidence type="ECO:0000313" key="1">
    <source>
        <dbReference type="EMBL" id="JAH09477.1"/>
    </source>
</evidence>
<proteinExistence type="predicted"/>
<organism evidence="1">
    <name type="scientific">Anguilla anguilla</name>
    <name type="common">European freshwater eel</name>
    <name type="synonym">Muraena anguilla</name>
    <dbReference type="NCBI Taxonomy" id="7936"/>
    <lineage>
        <taxon>Eukaryota</taxon>
        <taxon>Metazoa</taxon>
        <taxon>Chordata</taxon>
        <taxon>Craniata</taxon>
        <taxon>Vertebrata</taxon>
        <taxon>Euteleostomi</taxon>
        <taxon>Actinopterygii</taxon>
        <taxon>Neopterygii</taxon>
        <taxon>Teleostei</taxon>
        <taxon>Anguilliformes</taxon>
        <taxon>Anguillidae</taxon>
        <taxon>Anguilla</taxon>
    </lineage>
</organism>
<name>A0A0E9PYW9_ANGAN</name>
<reference evidence="1" key="1">
    <citation type="submission" date="2014-11" db="EMBL/GenBank/DDBJ databases">
        <authorList>
            <person name="Amaro Gonzalez C."/>
        </authorList>
    </citation>
    <scope>NUCLEOTIDE SEQUENCE</scope>
</reference>
<accession>A0A0E9PYW9</accession>
<reference evidence="1" key="2">
    <citation type="journal article" date="2015" name="Fish Shellfish Immunol.">
        <title>Early steps in the European eel (Anguilla anguilla)-Vibrio vulnificus interaction in the gills: Role of the RtxA13 toxin.</title>
        <authorList>
            <person name="Callol A."/>
            <person name="Pajuelo D."/>
            <person name="Ebbesson L."/>
            <person name="Teles M."/>
            <person name="MacKenzie S."/>
            <person name="Amaro C."/>
        </authorList>
    </citation>
    <scope>NUCLEOTIDE SEQUENCE</scope>
</reference>
<sequence>MFGSSRSHSLVAISLNRDEKIKINNKIKYSCKQ</sequence>
<dbReference type="AlphaFoldDB" id="A0A0E9PYW9"/>
<dbReference type="EMBL" id="GBXM01099100">
    <property type="protein sequence ID" value="JAH09477.1"/>
    <property type="molecule type" value="Transcribed_RNA"/>
</dbReference>